<organism evidence="1 2">
    <name type="scientific">Alternaria gaisen</name>
    <dbReference type="NCBI Taxonomy" id="167740"/>
    <lineage>
        <taxon>Eukaryota</taxon>
        <taxon>Fungi</taxon>
        <taxon>Dikarya</taxon>
        <taxon>Ascomycota</taxon>
        <taxon>Pezizomycotina</taxon>
        <taxon>Dothideomycetes</taxon>
        <taxon>Pleosporomycetidae</taxon>
        <taxon>Pleosporales</taxon>
        <taxon>Pleosporineae</taxon>
        <taxon>Pleosporaceae</taxon>
        <taxon>Alternaria</taxon>
        <taxon>Alternaria sect. Alternaria</taxon>
    </lineage>
</organism>
<keyword evidence="2" id="KW-1185">Reference proteome</keyword>
<protein>
    <submittedName>
        <fullName evidence="1">Phosphatidylcholine translocator</fullName>
    </submittedName>
</protein>
<name>A0ACB6FP29_9PLEO</name>
<gene>
    <name evidence="1" type="ORF">AG0111_0g6051</name>
</gene>
<reference evidence="1 2" key="1">
    <citation type="journal article" date="2019" name="bioRxiv">
        <title>Genomics, evolutionary history and diagnostics of the Alternaria alternata species group including apple and Asian pear pathotypes.</title>
        <authorList>
            <person name="Armitage A.D."/>
            <person name="Cockerton H.M."/>
            <person name="Sreenivasaprasad S."/>
            <person name="Woodhall J.W."/>
            <person name="Lane C.R."/>
            <person name="Harrison R.J."/>
            <person name="Clarkson J.P."/>
        </authorList>
    </citation>
    <scope>NUCLEOTIDE SEQUENCE [LARGE SCALE GENOMIC DNA]</scope>
    <source>
        <strain evidence="1 2">FERA 650</strain>
    </source>
</reference>
<dbReference type="EMBL" id="PDWZ02000005">
    <property type="protein sequence ID" value="KAB2106103.1"/>
    <property type="molecule type" value="Genomic_DNA"/>
</dbReference>
<accession>A0ACB6FP29</accession>
<evidence type="ECO:0000313" key="1">
    <source>
        <dbReference type="EMBL" id="KAB2106103.1"/>
    </source>
</evidence>
<proteinExistence type="predicted"/>
<comment type="caution">
    <text evidence="1">The sequence shown here is derived from an EMBL/GenBank/DDBJ whole genome shotgun (WGS) entry which is preliminary data.</text>
</comment>
<dbReference type="Proteomes" id="UP000293547">
    <property type="component" value="Unassembled WGS sequence"/>
</dbReference>
<sequence>MPRYHDDDSSESQPLLDSEESEIEEEPSVRHSTQWERHVEPSLATVQPQAFDAPTVFRQRFIRQILGLNPFKTSYFTLYRQLDDAGSKIILVLGIVTAVLAGLPLPLIGVVLGRIINNFPPHPDELKHLLFRLMSVAVGYFVVTWAWAVCWAVIGERVSRKTRERLLHRALGMDMTYYGAYMPEAFLAILTEKTQTIQLGTSEKVGLFIASISYFISAFTVGFMLNARLTGVMFVTVIPSMAFVVIYGTKQVSDLSKQATVYTEKAASVAESAIRAVQIVQAFGLFEQLSEEHVHHLRSALKIGIRKSVAGAVMLGSVYFVAYGTNALAFWYGDRLRDGSAEAGTIYAVVFLILDASFVVGSFGPFIQTFAMAAAAGAAVLDVLDHPTSDIDVYSPKGKPAESVHFEKDLVLSSVSFVYPARPTVRILDSIDLRIKSGQVTGLVGPSGSGKSTIASLLLRLYDPTYGHIYLGNDNLKSFNVHSLRSHIALVTQNPVLFTGTILDNIKHGIPSRERERLTEDEILVRCKAAAAEAYCDFLDRLPEGIYTTISSGPQSQLSGGQKQRITLARALVGNPSLLLLDEFTSAMDGTSEAIVLENLRRSSASAARTTVIIAHRLATVRDADRIVVMKDGSVEEDGRHQDLLKKNGVYAELIRAQQFEKGQPSAASSIRSTTRSSHKEHEDSSSESNDTIQSTPKSQGDAPKMSALTLIGRSLALSRRETPAIIVGLVSSIFSGAVIIGEALIFGNLVELLNDTTGADDVTSKIAFYCLLFFGLAIVALTSHSFGKTAFGMVSENLTLRVRDLSFRTILQQDIAWFSQPGHSHHALMSRLNSDSGSISGLSGVILGTVFSIATSVLGGIVLAHIVAWKIAIVLLAAVPVMLLAGFLRLRILAMAEEHHQTAYNDAAALASEATSSMQIVAVFGLESHFLDGYRDAIRKPYEEHLKFSVLGNILLAFSLSITYFVYSLAYWWGSKQVRNGNYSQREFFIVLPALLFSAQSAGQLFSLAPEVTRAKAAAQSVFSLHDEKPTIITDRAPLDSTITNTSNGDALLSGPSASYGTFGVRGELEFRNVSLYYESRPNVPALNDVSFQIRQGENVAFVGRSGAGKSSTIHLIERFFDPNAGQVYLDGQDIRQEAVRNHRARLALVEQEPDLFPGSVKFNIGLGARPGTSISDEDIQRVAKECELHDFIMSLPEGYNTEVGSHGSKLSGGQRQRLAIARALIRDPEILLLDEATSQLDANTEREIRRAIAAASKGRTTIMIAHRLASVQHADRIFVFDTGRIVEQGRHDELVAMGGIYAAMVATQELD</sequence>
<evidence type="ECO:0000313" key="2">
    <source>
        <dbReference type="Proteomes" id="UP000293547"/>
    </source>
</evidence>